<gene>
    <name evidence="2" type="ORF">CBP31_00880</name>
</gene>
<dbReference type="Proteomes" id="UP000243937">
    <property type="component" value="Chromosome"/>
</dbReference>
<dbReference type="RefSeq" id="WP_087034449.1">
    <property type="nucleotide sequence ID" value="NZ_CP021377.1"/>
</dbReference>
<accession>A0A1Y0D208</accession>
<evidence type="ECO:0000256" key="1">
    <source>
        <dbReference type="SAM" id="Phobius"/>
    </source>
</evidence>
<keyword evidence="1" id="KW-0472">Membrane</keyword>
<proteinExistence type="predicted"/>
<keyword evidence="3" id="KW-1185">Reference proteome</keyword>
<name>A0A1Y0D208_9GAMM</name>
<keyword evidence="1" id="KW-0812">Transmembrane</keyword>
<evidence type="ECO:0000313" key="2">
    <source>
        <dbReference type="EMBL" id="ART81364.1"/>
    </source>
</evidence>
<protein>
    <submittedName>
        <fullName evidence="2">Uncharacterized protein</fullName>
    </submittedName>
</protein>
<evidence type="ECO:0000313" key="3">
    <source>
        <dbReference type="Proteomes" id="UP000243937"/>
    </source>
</evidence>
<dbReference type="EMBL" id="CP021377">
    <property type="protein sequence ID" value="ART81364.1"/>
    <property type="molecule type" value="Genomic_DNA"/>
</dbReference>
<feature type="transmembrane region" description="Helical" evidence="1">
    <location>
        <begin position="71"/>
        <end position="95"/>
    </location>
</feature>
<sequence>MIKVTTKQVHQHNKRQQNDATLYDLDASVMSHKKLLGRLIPAANATALVAAISHVASLTYVTGYLGVEGMYVAFLTYLITFVVVIPFGAVLLGVVGLFNVGLTLSLGLFLIAAQFAVLAISTLLFGFEPKSIPLQYAYSSVPAALIAWYFSVYHVWRKDRNDVHT</sequence>
<organism evidence="2 3">
    <name type="scientific">Oceanisphaera profunda</name>
    <dbReference type="NCBI Taxonomy" id="1416627"/>
    <lineage>
        <taxon>Bacteria</taxon>
        <taxon>Pseudomonadati</taxon>
        <taxon>Pseudomonadota</taxon>
        <taxon>Gammaproteobacteria</taxon>
        <taxon>Aeromonadales</taxon>
        <taxon>Aeromonadaceae</taxon>
        <taxon>Oceanisphaera</taxon>
    </lineage>
</organism>
<feature type="transmembrane region" description="Helical" evidence="1">
    <location>
        <begin position="102"/>
        <end position="124"/>
    </location>
</feature>
<dbReference type="AlphaFoldDB" id="A0A1Y0D208"/>
<feature type="transmembrane region" description="Helical" evidence="1">
    <location>
        <begin position="136"/>
        <end position="156"/>
    </location>
</feature>
<keyword evidence="1" id="KW-1133">Transmembrane helix</keyword>
<reference evidence="2 3" key="1">
    <citation type="journal article" date="2014" name="Int. J. Syst. Evol. Microbiol.">
        <title>Oceanisphaera profunda sp. nov., a marine bacterium isolated from deep-sea sediment, and emended description of the genus Oceanisphaera.</title>
        <authorList>
            <person name="Xu Z."/>
            <person name="Zhang X.Y."/>
            <person name="Su H.N."/>
            <person name="Yu Z.C."/>
            <person name="Liu C."/>
            <person name="Li H."/>
            <person name="Chen X.L."/>
            <person name="Song X.Y."/>
            <person name="Xie B.B."/>
            <person name="Qin Q.L."/>
            <person name="Zhou B.C."/>
            <person name="Shi M."/>
            <person name="Huang Y."/>
            <person name="Zhang Y.Z."/>
        </authorList>
    </citation>
    <scope>NUCLEOTIDE SEQUENCE [LARGE SCALE GENOMIC DNA]</scope>
    <source>
        <strain evidence="2 3">SM1222</strain>
    </source>
</reference>
<dbReference type="KEGG" id="opf:CBP31_00880"/>
<feature type="transmembrane region" description="Helical" evidence="1">
    <location>
        <begin position="39"/>
        <end position="65"/>
    </location>
</feature>